<dbReference type="PROSITE" id="PS50835">
    <property type="entry name" value="IG_LIKE"/>
    <property type="match status" value="1"/>
</dbReference>
<keyword evidence="1" id="KW-0812">Transmembrane</keyword>
<gene>
    <name evidence="4" type="ORF">D5F01_LYC12370</name>
</gene>
<feature type="transmembrane region" description="Helical" evidence="1">
    <location>
        <begin position="228"/>
        <end position="254"/>
    </location>
</feature>
<dbReference type="InterPro" id="IPR003599">
    <property type="entry name" value="Ig_sub"/>
</dbReference>
<keyword evidence="5" id="KW-1185">Reference proteome</keyword>
<dbReference type="PANTHER" id="PTHR46013">
    <property type="entry name" value="VASCULAR CELL ADHESION MOLECULE 1"/>
    <property type="match status" value="1"/>
</dbReference>
<organism evidence="4 5">
    <name type="scientific">Larimichthys crocea</name>
    <name type="common">Large yellow croaker</name>
    <name type="synonym">Pseudosciaena crocea</name>
    <dbReference type="NCBI Taxonomy" id="215358"/>
    <lineage>
        <taxon>Eukaryota</taxon>
        <taxon>Metazoa</taxon>
        <taxon>Chordata</taxon>
        <taxon>Craniata</taxon>
        <taxon>Vertebrata</taxon>
        <taxon>Euteleostomi</taxon>
        <taxon>Actinopterygii</taxon>
        <taxon>Neopterygii</taxon>
        <taxon>Teleostei</taxon>
        <taxon>Neoteleostei</taxon>
        <taxon>Acanthomorphata</taxon>
        <taxon>Eupercaria</taxon>
        <taxon>Sciaenidae</taxon>
        <taxon>Larimichthys</taxon>
    </lineage>
</organism>
<dbReference type="PANTHER" id="PTHR46013:SF4">
    <property type="entry name" value="B-CELL RECEPTOR CD22-RELATED"/>
    <property type="match status" value="1"/>
</dbReference>
<comment type="caution">
    <text evidence="4">The sequence shown here is derived from an EMBL/GenBank/DDBJ whole genome shotgun (WGS) entry which is preliminary data.</text>
</comment>
<evidence type="ECO:0000313" key="4">
    <source>
        <dbReference type="EMBL" id="KAE8288498.1"/>
    </source>
</evidence>
<keyword evidence="1" id="KW-1133">Transmembrane helix</keyword>
<dbReference type="Pfam" id="PF13927">
    <property type="entry name" value="Ig_3"/>
    <property type="match status" value="1"/>
</dbReference>
<dbReference type="Proteomes" id="UP000424527">
    <property type="component" value="Unassembled WGS sequence"/>
</dbReference>
<dbReference type="SUPFAM" id="SSF48726">
    <property type="entry name" value="Immunoglobulin"/>
    <property type="match status" value="1"/>
</dbReference>
<protein>
    <recommendedName>
        <fullName evidence="3">Ig-like domain-containing protein</fullName>
    </recommendedName>
</protein>
<dbReference type="InterPro" id="IPR003598">
    <property type="entry name" value="Ig_sub2"/>
</dbReference>
<dbReference type="SMART" id="SM00409">
    <property type="entry name" value="IG"/>
    <property type="match status" value="2"/>
</dbReference>
<name>A0A6G0IAE2_LARCR</name>
<keyword evidence="2" id="KW-0732">Signal</keyword>
<evidence type="ECO:0000259" key="3">
    <source>
        <dbReference type="PROSITE" id="PS50835"/>
    </source>
</evidence>
<reference evidence="4 5" key="1">
    <citation type="submission" date="2019-07" db="EMBL/GenBank/DDBJ databases">
        <title>Chromosome genome assembly for large yellow croaker.</title>
        <authorList>
            <person name="Xiao S."/>
        </authorList>
    </citation>
    <scope>NUCLEOTIDE SEQUENCE [LARGE SCALE GENOMIC DNA]</scope>
    <source>
        <strain evidence="4">JMULYC20181020</strain>
        <tissue evidence="4">Muscle</tissue>
    </source>
</reference>
<dbReference type="InterPro" id="IPR007110">
    <property type="entry name" value="Ig-like_dom"/>
</dbReference>
<feature type="chain" id="PRO_5026101375" description="Ig-like domain-containing protein" evidence="2">
    <location>
        <begin position="17"/>
        <end position="284"/>
    </location>
</feature>
<sequence length="284" mass="31388">MITVLMLLILKSGIIGGVQHNCSLAIHDVQENDAGYYYFRFDTYTVGWRSKTSVYLSVKELSARVYPDTVRAGDTVTLECTSCQLPSVWFKDGRRVAKTEFQAQVEDAGNYACAVEGQESALSDPVALDVQYPPLSVSAEVSYSGKANSSVNLTCSSTANPPSNYTWYKRTDSLSFTVQVGSGQVLSIPSVEQSHTGLYFCQARNQLGENNSTELLTVDVTDKTVNHFILLVGIGVKVVIIIMLTLVIIIWAWWRCSSAVDKEENHNDYENIPTAHTDRHLAQV</sequence>
<dbReference type="InterPro" id="IPR013783">
    <property type="entry name" value="Ig-like_fold"/>
</dbReference>
<dbReference type="SMART" id="SM00408">
    <property type="entry name" value="IGc2"/>
    <property type="match status" value="2"/>
</dbReference>
<dbReference type="Gene3D" id="2.60.40.10">
    <property type="entry name" value="Immunoglobulins"/>
    <property type="match status" value="3"/>
</dbReference>
<proteinExistence type="predicted"/>
<dbReference type="AlphaFoldDB" id="A0A6G0IAE2"/>
<evidence type="ECO:0000256" key="1">
    <source>
        <dbReference type="SAM" id="Phobius"/>
    </source>
</evidence>
<evidence type="ECO:0000256" key="2">
    <source>
        <dbReference type="SAM" id="SignalP"/>
    </source>
</evidence>
<keyword evidence="1" id="KW-0472">Membrane</keyword>
<feature type="signal peptide" evidence="2">
    <location>
        <begin position="1"/>
        <end position="16"/>
    </location>
</feature>
<evidence type="ECO:0000313" key="5">
    <source>
        <dbReference type="Proteomes" id="UP000424527"/>
    </source>
</evidence>
<accession>A0A6G0IAE2</accession>
<dbReference type="EMBL" id="REGW02000012">
    <property type="protein sequence ID" value="KAE8288498.1"/>
    <property type="molecule type" value="Genomic_DNA"/>
</dbReference>
<dbReference type="CDD" id="cd00096">
    <property type="entry name" value="Ig"/>
    <property type="match status" value="1"/>
</dbReference>
<dbReference type="InterPro" id="IPR036179">
    <property type="entry name" value="Ig-like_dom_sf"/>
</dbReference>
<feature type="domain" description="Ig-like" evidence="3">
    <location>
        <begin position="133"/>
        <end position="221"/>
    </location>
</feature>